<dbReference type="AlphaFoldDB" id="A0ABD1DVY2"/>
<comment type="caution">
    <text evidence="1">The sequence shown here is derived from an EMBL/GenBank/DDBJ whole genome shotgun (WGS) entry which is preliminary data.</text>
</comment>
<dbReference type="EMBL" id="JBEHCU010001020">
    <property type="protein sequence ID" value="KAL1403901.1"/>
    <property type="molecule type" value="Genomic_DNA"/>
</dbReference>
<evidence type="ECO:0000313" key="2">
    <source>
        <dbReference type="Proteomes" id="UP001562425"/>
    </source>
</evidence>
<organism evidence="1 2">
    <name type="scientific">Culex pipiens pipiens</name>
    <name type="common">Northern house mosquito</name>
    <dbReference type="NCBI Taxonomy" id="38569"/>
    <lineage>
        <taxon>Eukaryota</taxon>
        <taxon>Metazoa</taxon>
        <taxon>Ecdysozoa</taxon>
        <taxon>Arthropoda</taxon>
        <taxon>Hexapoda</taxon>
        <taxon>Insecta</taxon>
        <taxon>Pterygota</taxon>
        <taxon>Neoptera</taxon>
        <taxon>Endopterygota</taxon>
        <taxon>Diptera</taxon>
        <taxon>Nematocera</taxon>
        <taxon>Culicoidea</taxon>
        <taxon>Culicidae</taxon>
        <taxon>Culicinae</taxon>
        <taxon>Culicini</taxon>
        <taxon>Culex</taxon>
        <taxon>Culex</taxon>
    </lineage>
</organism>
<reference evidence="1 2" key="1">
    <citation type="submission" date="2024-05" db="EMBL/GenBank/DDBJ databases">
        <title>Culex pipiens pipiens assembly and annotation.</title>
        <authorList>
            <person name="Alout H."/>
            <person name="Durand T."/>
        </authorList>
    </citation>
    <scope>NUCLEOTIDE SEQUENCE [LARGE SCALE GENOMIC DNA]</scope>
    <source>
        <strain evidence="1">HA-2024</strain>
        <tissue evidence="1">Whole body</tissue>
    </source>
</reference>
<protein>
    <submittedName>
        <fullName evidence="1">Uncharacterized protein</fullName>
    </submittedName>
</protein>
<name>A0ABD1DVY2_CULPP</name>
<accession>A0ABD1DVY2</accession>
<dbReference type="Proteomes" id="UP001562425">
    <property type="component" value="Unassembled WGS sequence"/>
</dbReference>
<proteinExistence type="predicted"/>
<gene>
    <name evidence="1" type="ORF">pipiens_019153</name>
</gene>
<evidence type="ECO:0000313" key="1">
    <source>
        <dbReference type="EMBL" id="KAL1403901.1"/>
    </source>
</evidence>
<sequence length="300" mass="34907">MDSDSGKIAVYRWLNYHFSVEDVKDVPRHTELIVHGSKQLVILVLDFTNHPERSTNHIYVLNDQRKIVKTQEMYFLFPRMPHYVVNDDLYILRCLAIDKCFLYKWNGENLFLRVSKIGLNPKHIELIDNKDSIIALSFKNELFFYRGQPLLKVASAYAVVSEHGPPIANHIFLGPTTKQFYLYKESQNGNLYIFLIGDEYENVLEVFQLKLSKHQRMSPSEGDQENFNALKTSLLNIKTISVLPDHDHVPVAGFRVWPPRRIALDLLHETAGVKPLHGRFVLFGRFDAVRGIIREPHRRQ</sequence>
<keyword evidence="2" id="KW-1185">Reference proteome</keyword>